<evidence type="ECO:0000256" key="4">
    <source>
        <dbReference type="ARBA" id="ARBA00022519"/>
    </source>
</evidence>
<evidence type="ECO:0000256" key="3">
    <source>
        <dbReference type="ARBA" id="ARBA00022475"/>
    </source>
</evidence>
<dbReference type="GO" id="GO:0005886">
    <property type="term" value="C:plasma membrane"/>
    <property type="evidence" value="ECO:0007669"/>
    <property type="project" value="UniProtKB-SubCell"/>
</dbReference>
<feature type="domain" description="Tripartite ATP-independent periplasmic transporters DctQ component" evidence="10">
    <location>
        <begin position="52"/>
        <end position="165"/>
    </location>
</feature>
<evidence type="ECO:0000256" key="9">
    <source>
        <dbReference type="RuleBase" id="RU369079"/>
    </source>
</evidence>
<name>A0AAN4ZZD3_9RHOB</name>
<dbReference type="AlphaFoldDB" id="A0AAN4ZZD3"/>
<comment type="similarity">
    <text evidence="8 9">Belongs to the TRAP transporter small permease family.</text>
</comment>
<dbReference type="RefSeq" id="WP_035842257.1">
    <property type="nucleotide sequence ID" value="NZ_BNAB01000003.1"/>
</dbReference>
<keyword evidence="13" id="KW-1185">Reference proteome</keyword>
<evidence type="ECO:0000256" key="7">
    <source>
        <dbReference type="ARBA" id="ARBA00023136"/>
    </source>
</evidence>
<comment type="caution">
    <text evidence="11">The sequence shown here is derived from an EMBL/GenBank/DDBJ whole genome shotgun (WGS) entry which is preliminary data.</text>
</comment>
<accession>A0AAN4ZZD3</accession>
<feature type="transmembrane region" description="Helical" evidence="9">
    <location>
        <begin position="58"/>
        <end position="76"/>
    </location>
</feature>
<dbReference type="PANTHER" id="PTHR35011">
    <property type="entry name" value="2,3-DIKETO-L-GULONATE TRAP TRANSPORTER SMALL PERMEASE PROTEIN YIAM"/>
    <property type="match status" value="1"/>
</dbReference>
<feature type="transmembrane region" description="Helical" evidence="9">
    <location>
        <begin position="97"/>
        <end position="119"/>
    </location>
</feature>
<keyword evidence="2 9" id="KW-0813">Transport</keyword>
<organism evidence="11 14">
    <name type="scientific">Allgaiera indica</name>
    <dbReference type="NCBI Taxonomy" id="765699"/>
    <lineage>
        <taxon>Bacteria</taxon>
        <taxon>Pseudomonadati</taxon>
        <taxon>Pseudomonadota</taxon>
        <taxon>Alphaproteobacteria</taxon>
        <taxon>Rhodobacterales</taxon>
        <taxon>Paracoccaceae</taxon>
        <taxon>Allgaiera</taxon>
    </lineage>
</organism>
<dbReference type="InterPro" id="IPR007387">
    <property type="entry name" value="TRAP_DctQ"/>
</dbReference>
<evidence type="ECO:0000313" key="13">
    <source>
        <dbReference type="Proteomes" id="UP000199541"/>
    </source>
</evidence>
<feature type="transmembrane region" description="Helical" evidence="9">
    <location>
        <begin position="7"/>
        <end position="29"/>
    </location>
</feature>
<dbReference type="PANTHER" id="PTHR35011:SF10">
    <property type="entry name" value="TRAP TRANSPORTER SMALL PERMEASE PROTEIN"/>
    <property type="match status" value="1"/>
</dbReference>
<protein>
    <recommendedName>
        <fullName evidence="9">TRAP transporter small permease protein</fullName>
    </recommendedName>
</protein>
<gene>
    <name evidence="11" type="ORF">GCM10008024_09300</name>
    <name evidence="12" type="ORF">SAMN05444006_103161</name>
</gene>
<evidence type="ECO:0000256" key="5">
    <source>
        <dbReference type="ARBA" id="ARBA00022692"/>
    </source>
</evidence>
<keyword evidence="7 9" id="KW-0472">Membrane</keyword>
<evidence type="ECO:0000313" key="11">
    <source>
        <dbReference type="EMBL" id="GHD99866.1"/>
    </source>
</evidence>
<sequence length="182" mass="19204">MRKGLDALYRLSGGLAAFFIVAIVVVVVVQVGLNLTDKILIATGTGALGLTIPSYAELTGYFLAASTFLALAYTLRGGGHIRVTLAIQFLPPPLRRGIEALALATAAAMTGFAAWHMVLYVHDSFSYGDMSSGMLAVPIWIPQTPLALGLTILTVALVDDLVQVLLGRAPSFEGKDESLLSE</sequence>
<dbReference type="Pfam" id="PF04290">
    <property type="entry name" value="DctQ"/>
    <property type="match status" value="1"/>
</dbReference>
<comment type="subcellular location">
    <subcellularLocation>
        <location evidence="1 9">Cell inner membrane</location>
        <topology evidence="1 9">Multi-pass membrane protein</topology>
    </subcellularLocation>
</comment>
<proteinExistence type="inferred from homology"/>
<reference evidence="11" key="3">
    <citation type="submission" date="2023-06" db="EMBL/GenBank/DDBJ databases">
        <authorList>
            <person name="Sun Q."/>
            <person name="Zhou Y."/>
        </authorList>
    </citation>
    <scope>NUCLEOTIDE SEQUENCE</scope>
    <source>
        <strain evidence="11">CGMCC 1.10859</strain>
    </source>
</reference>
<keyword evidence="4 9" id="KW-0997">Cell inner membrane</keyword>
<evidence type="ECO:0000313" key="12">
    <source>
        <dbReference type="EMBL" id="SDW41725.1"/>
    </source>
</evidence>
<feature type="transmembrane region" description="Helical" evidence="9">
    <location>
        <begin position="139"/>
        <end position="158"/>
    </location>
</feature>
<evidence type="ECO:0000256" key="8">
    <source>
        <dbReference type="ARBA" id="ARBA00038436"/>
    </source>
</evidence>
<keyword evidence="3" id="KW-1003">Cell membrane</keyword>
<evidence type="ECO:0000313" key="14">
    <source>
        <dbReference type="Proteomes" id="UP000634647"/>
    </source>
</evidence>
<keyword evidence="5 9" id="KW-0812">Transmembrane</keyword>
<reference evidence="11" key="1">
    <citation type="journal article" date="2014" name="Int. J. Syst. Evol. Microbiol.">
        <title>Complete genome sequence of Corynebacterium casei LMG S-19264T (=DSM 44701T), isolated from a smear-ripened cheese.</title>
        <authorList>
            <consortium name="US DOE Joint Genome Institute (JGI-PGF)"/>
            <person name="Walter F."/>
            <person name="Albersmeier A."/>
            <person name="Kalinowski J."/>
            <person name="Ruckert C."/>
        </authorList>
    </citation>
    <scope>NUCLEOTIDE SEQUENCE</scope>
    <source>
        <strain evidence="11">CGMCC 1.10859</strain>
    </source>
</reference>
<comment type="subunit">
    <text evidence="9">The complex comprises the extracytoplasmic solute receptor protein and the two transmembrane proteins.</text>
</comment>
<dbReference type="InterPro" id="IPR055348">
    <property type="entry name" value="DctQ"/>
</dbReference>
<evidence type="ECO:0000259" key="10">
    <source>
        <dbReference type="Pfam" id="PF04290"/>
    </source>
</evidence>
<evidence type="ECO:0000256" key="6">
    <source>
        <dbReference type="ARBA" id="ARBA00022989"/>
    </source>
</evidence>
<comment type="function">
    <text evidence="9">Part of the tripartite ATP-independent periplasmic (TRAP) transport system.</text>
</comment>
<dbReference type="EMBL" id="BNAB01000003">
    <property type="protein sequence ID" value="GHD99866.1"/>
    <property type="molecule type" value="Genomic_DNA"/>
</dbReference>
<dbReference type="EMBL" id="FNOB01000003">
    <property type="protein sequence ID" value="SDW41725.1"/>
    <property type="molecule type" value="Genomic_DNA"/>
</dbReference>
<evidence type="ECO:0000256" key="2">
    <source>
        <dbReference type="ARBA" id="ARBA00022448"/>
    </source>
</evidence>
<reference evidence="12 13" key="2">
    <citation type="submission" date="2016-10" db="EMBL/GenBank/DDBJ databases">
        <authorList>
            <person name="Varghese N."/>
            <person name="Submissions S."/>
        </authorList>
    </citation>
    <scope>NUCLEOTIDE SEQUENCE [LARGE SCALE GENOMIC DNA]</scope>
    <source>
        <strain evidence="12 13">DSM 24802</strain>
    </source>
</reference>
<dbReference type="Proteomes" id="UP000634647">
    <property type="component" value="Unassembled WGS sequence"/>
</dbReference>
<dbReference type="GO" id="GO:0015740">
    <property type="term" value="P:C4-dicarboxylate transport"/>
    <property type="evidence" value="ECO:0007669"/>
    <property type="project" value="TreeGrafter"/>
</dbReference>
<keyword evidence="6 9" id="KW-1133">Transmembrane helix</keyword>
<dbReference type="GO" id="GO:0022857">
    <property type="term" value="F:transmembrane transporter activity"/>
    <property type="evidence" value="ECO:0007669"/>
    <property type="project" value="UniProtKB-UniRule"/>
</dbReference>
<evidence type="ECO:0000256" key="1">
    <source>
        <dbReference type="ARBA" id="ARBA00004429"/>
    </source>
</evidence>
<dbReference type="Proteomes" id="UP000199541">
    <property type="component" value="Unassembled WGS sequence"/>
</dbReference>